<protein>
    <submittedName>
        <fullName evidence="2">Uncharacterized protein</fullName>
    </submittedName>
</protein>
<organism evidence="2 3">
    <name type="scientific">Planctobacterium marinum</name>
    <dbReference type="NCBI Taxonomy" id="1631968"/>
    <lineage>
        <taxon>Bacteria</taxon>
        <taxon>Pseudomonadati</taxon>
        <taxon>Pseudomonadota</taxon>
        <taxon>Gammaproteobacteria</taxon>
        <taxon>Alteromonadales</taxon>
        <taxon>Alteromonadaceae</taxon>
        <taxon>Planctobacterium</taxon>
    </lineage>
</organism>
<reference evidence="2" key="1">
    <citation type="submission" date="2023-01" db="EMBL/GenBank/DDBJ databases">
        <title>Complete genome sequence of Planctobacterium marinum strain Dej080120_11.</title>
        <authorList>
            <person name="Ueki S."/>
            <person name="Maruyama F."/>
        </authorList>
    </citation>
    <scope>NUCLEOTIDE SEQUENCE</scope>
    <source>
        <strain evidence="2">Dej080120_11</strain>
    </source>
</reference>
<dbReference type="PANTHER" id="PTHR39431">
    <property type="entry name" value="FRPA/C-RELATED PROTEIN"/>
    <property type="match status" value="1"/>
</dbReference>
<evidence type="ECO:0000313" key="2">
    <source>
        <dbReference type="EMBL" id="BDX05671.1"/>
    </source>
</evidence>
<dbReference type="InterPro" id="IPR028994">
    <property type="entry name" value="Integrin_alpha_N"/>
</dbReference>
<keyword evidence="3" id="KW-1185">Reference proteome</keyword>
<dbReference type="PANTHER" id="PTHR39431:SF1">
    <property type="entry name" value="FRPA_C-RELATED PROTEIN"/>
    <property type="match status" value="1"/>
</dbReference>
<dbReference type="Proteomes" id="UP001333710">
    <property type="component" value="Chromosome"/>
</dbReference>
<name>A0AA48KNL8_9ALTE</name>
<proteinExistence type="predicted"/>
<dbReference type="EMBL" id="AP027272">
    <property type="protein sequence ID" value="BDX05671.1"/>
    <property type="molecule type" value="Genomic_DNA"/>
</dbReference>
<dbReference type="SUPFAM" id="SSF69318">
    <property type="entry name" value="Integrin alpha N-terminal domain"/>
    <property type="match status" value="1"/>
</dbReference>
<dbReference type="Gene3D" id="2.130.10.130">
    <property type="entry name" value="Integrin alpha, N-terminal"/>
    <property type="match status" value="2"/>
</dbReference>
<evidence type="ECO:0000256" key="1">
    <source>
        <dbReference type="ARBA" id="ARBA00022729"/>
    </source>
</evidence>
<dbReference type="KEGG" id="pmaw:MACH26_11920"/>
<gene>
    <name evidence="2" type="ORF">MACH26_11920</name>
</gene>
<dbReference type="InterPro" id="IPR013517">
    <property type="entry name" value="FG-GAP"/>
</dbReference>
<accession>A0AA48KNL8</accession>
<dbReference type="SUPFAM" id="SSF82171">
    <property type="entry name" value="DPP6 N-terminal domain-like"/>
    <property type="match status" value="1"/>
</dbReference>
<dbReference type="AlphaFoldDB" id="A0AA48KNL8"/>
<evidence type="ECO:0000313" key="3">
    <source>
        <dbReference type="Proteomes" id="UP001333710"/>
    </source>
</evidence>
<sequence length="1190" mass="135599">MWSVATTTEPAVSIYDLNKQPLMEPRQVLEAVELDDDLFIVENHYVLGSRLIKLNIDTQTEQALSLDGINQLHPDFSELRIIAGNLYFFARDRNQQKRLWRFDQACLCASVFEGEFEQVSHVTVSGEELFFVAQTIKYGTELWRAELEENRAVLVHDINIGAAGSEIDGISADNNKLYFTATNKYGQRKVYQYHQLAKQLTQVSQFNSLLKQDRKFYKPHIAAVDGEHLVVELEFVTSRYSQGGQLWYYNIDSQSLDKIADLNHYSNCDNDGLFPFHKKTSVTFIDNQIYYVSNEEQQGLHVWQYDISEKSKQKITADVLEDSSLDISCWPWPLELNINNLINFRGQLYFFVGRDLARGRLWHFDPQQEVIRQLDGFFDYRKRKQIDDKLYLPGQEQINHEPMQLWALDATSSSLSKVLDNENRPLTAPEIFAENRELLFSTYIDGKGLKLWRLNHSQSLQHLFALNDNENTASYPRAGLATSDAYYFAAESSVANRKIWRAGVTGTPQLLSFELPEGVSHYQVSFDAVIGNKVYFSAGRVWQINTETHSVQAVDAINELSLSPLSFFKAKEGTVYYKRYFWQDGVRHSRIIKYDGVTDEAERIYNGPGRVIDVFENTVFLSHESDAGPGLYSYDVVSQELKLLASESEQQCSSVQYGAQLAGETRNVSMQVGADLYLITEQGYLRRFNTITQAVTELGCAQDLFTNGEVLFLLRNENEPYLSTLWQVVPGSNEVEPVLEAKIRYYVSQGGKLFYETIDAESGVNFSVFHMDEMYEQWIAQRLNGDYYSFILSSIQQIAGDIYYFSRTENPHYPANSRKPYLYSVWQVGTEQPLITFDESDLWLSHSKTAQFAGDIWFTADIRRNGFYLRGELTRLHIGTDYISRGSKLDYNGDNRADVAFHAPYDYHWLIYPSGTEQEWYFEFGEHSTDIPVTGDFDGDGLNDLALRVPDEQRWQVLNSSESNFNSEQLDGVQRVGLGQRTHDYPVAADYDGDGITDFAVVRSSKGIWIIRQSSTSDIVEVKTNFKVGDIPVLGDFDGDGLADAAYRNPDERRWYIYPSGKTKNGIIAPEQVQSIRFGLAEDDIPVTADYDGDGATDLAVWRPSAGVWIIRNSQSLEISENWFEGLSDALPFAADFDGDGRDDIALYSAISGKLTIRYSATKADWQRFFPVGDAYVPVGLPVAMAAFNW</sequence>
<dbReference type="SUPFAM" id="SSF69304">
    <property type="entry name" value="Tricorn protease N-terminal domain"/>
    <property type="match status" value="1"/>
</dbReference>
<dbReference type="Pfam" id="PF13517">
    <property type="entry name" value="FG-GAP_3"/>
    <property type="match status" value="1"/>
</dbReference>
<keyword evidence="1" id="KW-0732">Signal</keyword>